<protein>
    <recommendedName>
        <fullName evidence="1">Bulb-type lectin domain-containing protein</fullName>
    </recommendedName>
</protein>
<accession>D8QV39</accession>
<evidence type="ECO:0000313" key="2">
    <source>
        <dbReference type="EMBL" id="EFJ36400.1"/>
    </source>
</evidence>
<sequence>MLLATLKVGEELIDYIKRFTIIMQYDCNIISYNSVNAFWSTKKYGKIFDCKLKLQEDGNLVLYGAFDIINYWSSKSYCRKYNCAVLSEFHVQKDCNLVIYRDGNPNILTWSNGKVC</sequence>
<reference evidence="2 3" key="1">
    <citation type="journal article" date="2011" name="Science">
        <title>The Selaginella genome identifies genetic changes associated with the evolution of vascular plants.</title>
        <authorList>
            <person name="Banks J.A."/>
            <person name="Nishiyama T."/>
            <person name="Hasebe M."/>
            <person name="Bowman J.L."/>
            <person name="Gribskov M."/>
            <person name="dePamphilis C."/>
            <person name="Albert V.A."/>
            <person name="Aono N."/>
            <person name="Aoyama T."/>
            <person name="Ambrose B.A."/>
            <person name="Ashton N.W."/>
            <person name="Axtell M.J."/>
            <person name="Barker E."/>
            <person name="Barker M.S."/>
            <person name="Bennetzen J.L."/>
            <person name="Bonawitz N.D."/>
            <person name="Chapple C."/>
            <person name="Cheng C."/>
            <person name="Correa L.G."/>
            <person name="Dacre M."/>
            <person name="DeBarry J."/>
            <person name="Dreyer I."/>
            <person name="Elias M."/>
            <person name="Engstrom E.M."/>
            <person name="Estelle M."/>
            <person name="Feng L."/>
            <person name="Finet C."/>
            <person name="Floyd S.K."/>
            <person name="Frommer W.B."/>
            <person name="Fujita T."/>
            <person name="Gramzow L."/>
            <person name="Gutensohn M."/>
            <person name="Harholt J."/>
            <person name="Hattori M."/>
            <person name="Heyl A."/>
            <person name="Hirai T."/>
            <person name="Hiwatashi Y."/>
            <person name="Ishikawa M."/>
            <person name="Iwata M."/>
            <person name="Karol K.G."/>
            <person name="Koehler B."/>
            <person name="Kolukisaoglu U."/>
            <person name="Kubo M."/>
            <person name="Kurata T."/>
            <person name="Lalonde S."/>
            <person name="Li K."/>
            <person name="Li Y."/>
            <person name="Litt A."/>
            <person name="Lyons E."/>
            <person name="Manning G."/>
            <person name="Maruyama T."/>
            <person name="Michael T.P."/>
            <person name="Mikami K."/>
            <person name="Miyazaki S."/>
            <person name="Morinaga S."/>
            <person name="Murata T."/>
            <person name="Mueller-Roeber B."/>
            <person name="Nelson D.R."/>
            <person name="Obara M."/>
            <person name="Oguri Y."/>
            <person name="Olmstead R.G."/>
            <person name="Onodera N."/>
            <person name="Petersen B.L."/>
            <person name="Pils B."/>
            <person name="Prigge M."/>
            <person name="Rensing S.A."/>
            <person name="Riano-Pachon D.M."/>
            <person name="Roberts A.W."/>
            <person name="Sato Y."/>
            <person name="Scheller H.V."/>
            <person name="Schulz B."/>
            <person name="Schulz C."/>
            <person name="Shakirov E.V."/>
            <person name="Shibagaki N."/>
            <person name="Shinohara N."/>
            <person name="Shippen D.E."/>
            <person name="Soerensen I."/>
            <person name="Sotooka R."/>
            <person name="Sugimoto N."/>
            <person name="Sugita M."/>
            <person name="Sumikawa N."/>
            <person name="Tanurdzic M."/>
            <person name="Theissen G."/>
            <person name="Ulvskov P."/>
            <person name="Wakazuki S."/>
            <person name="Weng J.K."/>
            <person name="Willats W.W."/>
            <person name="Wipf D."/>
            <person name="Wolf P.G."/>
            <person name="Yang L."/>
            <person name="Zimmer A.D."/>
            <person name="Zhu Q."/>
            <person name="Mitros T."/>
            <person name="Hellsten U."/>
            <person name="Loque D."/>
            <person name="Otillar R."/>
            <person name="Salamov A."/>
            <person name="Schmutz J."/>
            <person name="Shapiro H."/>
            <person name="Lindquist E."/>
            <person name="Lucas S."/>
            <person name="Rokhsar D."/>
            <person name="Grigoriev I.V."/>
        </authorList>
    </citation>
    <scope>NUCLEOTIDE SEQUENCE [LARGE SCALE GENOMIC DNA]</scope>
</reference>
<name>D8QV39_SELML</name>
<dbReference type="InterPro" id="IPR036426">
    <property type="entry name" value="Bulb-type_lectin_dom_sf"/>
</dbReference>
<dbReference type="InterPro" id="IPR001480">
    <property type="entry name" value="Bulb-type_lectin_dom"/>
</dbReference>
<dbReference type="PROSITE" id="PS50927">
    <property type="entry name" value="BULB_LECTIN"/>
    <property type="match status" value="1"/>
</dbReference>
<proteinExistence type="predicted"/>
<dbReference type="KEGG" id="smo:SELMODRAFT_78597"/>
<organism evidence="3">
    <name type="scientific">Selaginella moellendorffii</name>
    <name type="common">Spikemoss</name>
    <dbReference type="NCBI Taxonomy" id="88036"/>
    <lineage>
        <taxon>Eukaryota</taxon>
        <taxon>Viridiplantae</taxon>
        <taxon>Streptophyta</taxon>
        <taxon>Embryophyta</taxon>
        <taxon>Tracheophyta</taxon>
        <taxon>Lycopodiopsida</taxon>
        <taxon>Selaginellales</taxon>
        <taxon>Selaginellaceae</taxon>
        <taxon>Selaginella</taxon>
    </lineage>
</organism>
<feature type="domain" description="Bulb-type lectin" evidence="1">
    <location>
        <begin position="1"/>
        <end position="112"/>
    </location>
</feature>
<dbReference type="Proteomes" id="UP000001514">
    <property type="component" value="Unassembled WGS sequence"/>
</dbReference>
<gene>
    <name evidence="2" type="ORF">SELMODRAFT_78597</name>
</gene>
<dbReference type="AlphaFoldDB" id="D8QV39"/>
<dbReference type="InParanoid" id="D8QV39"/>
<dbReference type="SMART" id="SM00108">
    <property type="entry name" value="B_lectin"/>
    <property type="match status" value="1"/>
</dbReference>
<evidence type="ECO:0000259" key="1">
    <source>
        <dbReference type="PROSITE" id="PS50927"/>
    </source>
</evidence>
<evidence type="ECO:0000313" key="3">
    <source>
        <dbReference type="Proteomes" id="UP000001514"/>
    </source>
</evidence>
<keyword evidence="3" id="KW-1185">Reference proteome</keyword>
<dbReference type="EMBL" id="GL377567">
    <property type="protein sequence ID" value="EFJ36400.1"/>
    <property type="molecule type" value="Genomic_DNA"/>
</dbReference>
<dbReference type="Gene3D" id="2.90.10.10">
    <property type="entry name" value="Bulb-type lectin domain"/>
    <property type="match status" value="2"/>
</dbReference>
<dbReference type="SUPFAM" id="SSF51110">
    <property type="entry name" value="alpha-D-mannose-specific plant lectins"/>
    <property type="match status" value="1"/>
</dbReference>
<dbReference type="Gramene" id="EFJ36400">
    <property type="protein sequence ID" value="EFJ36400"/>
    <property type="gene ID" value="SELMODRAFT_78597"/>
</dbReference>
<dbReference type="HOGENOM" id="CLU_164480_0_0_1"/>